<comment type="subcellular location">
    <subcellularLocation>
        <location evidence="2">Cytoplasm</location>
    </subcellularLocation>
    <subcellularLocation>
        <location evidence="1">Endoplasmic reticulum membrane</location>
        <topology evidence="1">Single-pass membrane protein</topology>
    </subcellularLocation>
</comment>
<dbReference type="PANTHER" id="PTHR28621:SF1">
    <property type="entry name" value="SELENOPROTEIN S"/>
    <property type="match status" value="1"/>
</dbReference>
<comment type="similarity">
    <text evidence="3">Belongs to the selenoprotein S family.</text>
</comment>
<evidence type="ECO:0000256" key="10">
    <source>
        <dbReference type="SAM" id="Coils"/>
    </source>
</evidence>
<reference evidence="13 15" key="1">
    <citation type="submission" date="2023-10" db="EMBL/GenBank/DDBJ databases">
        <title>Genomes of two closely related lineages of the louse Polyplax serrata with different host specificities.</title>
        <authorList>
            <person name="Martinu J."/>
            <person name="Tarabai H."/>
            <person name="Stefka J."/>
            <person name="Hypsa V."/>
        </authorList>
    </citation>
    <scope>NUCLEOTIDE SEQUENCE [LARGE SCALE GENOMIC DNA]</scope>
    <source>
        <strain evidence="12">98ZLc_SE</strain>
        <strain evidence="13">HR10_N</strain>
    </source>
</reference>
<dbReference type="Proteomes" id="UP001359485">
    <property type="component" value="Unassembled WGS sequence"/>
</dbReference>
<evidence type="ECO:0000256" key="6">
    <source>
        <dbReference type="ARBA" id="ARBA00022824"/>
    </source>
</evidence>
<keyword evidence="14" id="KW-1185">Reference proteome</keyword>
<dbReference type="Proteomes" id="UP001372834">
    <property type="component" value="Unassembled WGS sequence"/>
</dbReference>
<dbReference type="Pfam" id="PF06936">
    <property type="entry name" value="Selenoprotein_S"/>
    <property type="match status" value="1"/>
</dbReference>
<evidence type="ECO:0000256" key="11">
    <source>
        <dbReference type="SAM" id="Phobius"/>
    </source>
</evidence>
<name>A0AAN8PK39_POLSC</name>
<dbReference type="Gene3D" id="6.10.250.2950">
    <property type="match status" value="1"/>
</dbReference>
<dbReference type="EMBL" id="JAWJWF010000048">
    <property type="protein sequence ID" value="KAK6619897.1"/>
    <property type="molecule type" value="Genomic_DNA"/>
</dbReference>
<evidence type="ECO:0000256" key="8">
    <source>
        <dbReference type="ARBA" id="ARBA00022989"/>
    </source>
</evidence>
<keyword evidence="10" id="KW-0175">Coiled coil</keyword>
<proteinExistence type="inferred from homology"/>
<sequence length="159" mass="18297">MDDYDVEEIMAEPNEPTLFSSIANGFALLQANAWFIVAAVGLLYYLWKNKLSSKFYEWLEDRKLNELAAKHKKDPEVLAVREEARMSAIKRLQEQYDKQAEKAQETVKEKEEKKRQEMISRLNLQGGRKLSDNYYPLAGNSSRGYIAPQRKTGCPGSCK</sequence>
<evidence type="ECO:0000256" key="9">
    <source>
        <dbReference type="ARBA" id="ARBA00023136"/>
    </source>
</evidence>
<dbReference type="GO" id="GO:0036502">
    <property type="term" value="C:Derlin-1-VIMP complex"/>
    <property type="evidence" value="ECO:0007669"/>
    <property type="project" value="TreeGrafter"/>
</dbReference>
<evidence type="ECO:0000256" key="4">
    <source>
        <dbReference type="ARBA" id="ARBA00022490"/>
    </source>
</evidence>
<evidence type="ECO:0000313" key="12">
    <source>
        <dbReference type="EMBL" id="KAK6619897.1"/>
    </source>
</evidence>
<evidence type="ECO:0000256" key="7">
    <source>
        <dbReference type="ARBA" id="ARBA00022933"/>
    </source>
</evidence>
<evidence type="ECO:0000256" key="3">
    <source>
        <dbReference type="ARBA" id="ARBA00011034"/>
    </source>
</evidence>
<keyword evidence="7" id="KW-0712">Selenocysteine</keyword>
<keyword evidence="8 11" id="KW-1133">Transmembrane helix</keyword>
<protein>
    <recommendedName>
        <fullName evidence="16">Selenoprotein S</fullName>
    </recommendedName>
</protein>
<keyword evidence="5 11" id="KW-0812">Transmembrane</keyword>
<dbReference type="GO" id="GO:0030968">
    <property type="term" value="P:endoplasmic reticulum unfolded protein response"/>
    <property type="evidence" value="ECO:0007669"/>
    <property type="project" value="TreeGrafter"/>
</dbReference>
<feature type="coiled-coil region" evidence="10">
    <location>
        <begin position="86"/>
        <end position="120"/>
    </location>
</feature>
<evidence type="ECO:0000256" key="2">
    <source>
        <dbReference type="ARBA" id="ARBA00004496"/>
    </source>
</evidence>
<organism evidence="13 15">
    <name type="scientific">Polyplax serrata</name>
    <name type="common">Common mouse louse</name>
    <dbReference type="NCBI Taxonomy" id="468196"/>
    <lineage>
        <taxon>Eukaryota</taxon>
        <taxon>Metazoa</taxon>
        <taxon>Ecdysozoa</taxon>
        <taxon>Arthropoda</taxon>
        <taxon>Hexapoda</taxon>
        <taxon>Insecta</taxon>
        <taxon>Pterygota</taxon>
        <taxon>Neoptera</taxon>
        <taxon>Paraneoptera</taxon>
        <taxon>Psocodea</taxon>
        <taxon>Troctomorpha</taxon>
        <taxon>Phthiraptera</taxon>
        <taxon>Anoplura</taxon>
        <taxon>Polyplacidae</taxon>
        <taxon>Polyplax</taxon>
    </lineage>
</organism>
<keyword evidence="4" id="KW-0963">Cytoplasm</keyword>
<dbReference type="InterPro" id="IPR009703">
    <property type="entry name" value="Selenoprotein_S"/>
</dbReference>
<dbReference type="GO" id="GO:0030970">
    <property type="term" value="P:retrograde protein transport, ER to cytosol"/>
    <property type="evidence" value="ECO:0007669"/>
    <property type="project" value="TreeGrafter"/>
</dbReference>
<gene>
    <name evidence="13" type="ORF">RUM43_012039</name>
    <name evidence="12" type="ORF">RUM44_006297</name>
</gene>
<dbReference type="AlphaFoldDB" id="A0AAN8PK39"/>
<evidence type="ECO:0008006" key="16">
    <source>
        <dbReference type="Google" id="ProtNLM"/>
    </source>
</evidence>
<keyword evidence="9 11" id="KW-0472">Membrane</keyword>
<dbReference type="GO" id="GO:0036513">
    <property type="term" value="C:Derlin-1 retrotranslocation complex"/>
    <property type="evidence" value="ECO:0007669"/>
    <property type="project" value="TreeGrafter"/>
</dbReference>
<keyword evidence="6" id="KW-0256">Endoplasmic reticulum</keyword>
<comment type="caution">
    <text evidence="13">The sequence shown here is derived from an EMBL/GenBank/DDBJ whole genome shotgun (WGS) entry which is preliminary data.</text>
</comment>
<dbReference type="EMBL" id="JAWJWE010000005">
    <property type="protein sequence ID" value="KAK6634638.1"/>
    <property type="molecule type" value="Genomic_DNA"/>
</dbReference>
<evidence type="ECO:0000256" key="5">
    <source>
        <dbReference type="ARBA" id="ARBA00022692"/>
    </source>
</evidence>
<dbReference type="PANTHER" id="PTHR28621">
    <property type="entry name" value="SELENOPROTEIN S"/>
    <property type="match status" value="1"/>
</dbReference>
<evidence type="ECO:0000313" key="15">
    <source>
        <dbReference type="Proteomes" id="UP001372834"/>
    </source>
</evidence>
<evidence type="ECO:0000313" key="13">
    <source>
        <dbReference type="EMBL" id="KAK6634638.1"/>
    </source>
</evidence>
<evidence type="ECO:0000313" key="14">
    <source>
        <dbReference type="Proteomes" id="UP001359485"/>
    </source>
</evidence>
<feature type="transmembrane region" description="Helical" evidence="11">
    <location>
        <begin position="26"/>
        <end position="47"/>
    </location>
</feature>
<evidence type="ECO:0000256" key="1">
    <source>
        <dbReference type="ARBA" id="ARBA00004389"/>
    </source>
</evidence>
<accession>A0AAN8PK39</accession>